<keyword evidence="2" id="KW-0812">Transmembrane</keyword>
<dbReference type="Proteomes" id="UP000625079">
    <property type="component" value="Unassembled WGS sequence"/>
</dbReference>
<gene>
    <name evidence="3" type="ORF">GCM10010987_68440</name>
    <name evidence="4" type="ORF">XH86_18395</name>
</gene>
<evidence type="ECO:0000313" key="3">
    <source>
        <dbReference type="EMBL" id="GGI32237.1"/>
    </source>
</evidence>
<reference evidence="4 5" key="2">
    <citation type="submission" date="2018-06" db="EMBL/GenBank/DDBJ databases">
        <title>Comparative genomics of rhizobia nodulating Arachis hypogaea in China.</title>
        <authorList>
            <person name="Li Y."/>
        </authorList>
    </citation>
    <scope>NUCLEOTIDE SEQUENCE [LARGE SCALE GENOMIC DNA]</scope>
    <source>
        <strain evidence="4 5">CCBAU 51658</strain>
    </source>
</reference>
<feature type="transmembrane region" description="Helical" evidence="2">
    <location>
        <begin position="6"/>
        <end position="28"/>
    </location>
</feature>
<keyword evidence="5" id="KW-1185">Reference proteome</keyword>
<feature type="region of interest" description="Disordered" evidence="1">
    <location>
        <begin position="39"/>
        <end position="73"/>
    </location>
</feature>
<organism evidence="3 6">
    <name type="scientific">Bradyrhizobium guangdongense</name>
    <dbReference type="NCBI Taxonomy" id="1325090"/>
    <lineage>
        <taxon>Bacteria</taxon>
        <taxon>Pseudomonadati</taxon>
        <taxon>Pseudomonadota</taxon>
        <taxon>Alphaproteobacteria</taxon>
        <taxon>Hyphomicrobiales</taxon>
        <taxon>Nitrobacteraceae</taxon>
        <taxon>Bradyrhizobium</taxon>
    </lineage>
</organism>
<evidence type="ECO:0000313" key="5">
    <source>
        <dbReference type="Proteomes" id="UP000593880"/>
    </source>
</evidence>
<evidence type="ECO:0000256" key="2">
    <source>
        <dbReference type="SAM" id="Phobius"/>
    </source>
</evidence>
<accession>A0A410V6U1</accession>
<evidence type="ECO:0000256" key="1">
    <source>
        <dbReference type="SAM" id="MobiDB-lite"/>
    </source>
</evidence>
<dbReference type="EMBL" id="CP030057">
    <property type="protein sequence ID" value="QOZ60469.1"/>
    <property type="molecule type" value="Genomic_DNA"/>
</dbReference>
<name>A0A410V6U1_9BRAD</name>
<reference evidence="3" key="3">
    <citation type="submission" date="2022-12" db="EMBL/GenBank/DDBJ databases">
        <authorList>
            <person name="Sun Q."/>
            <person name="Zhou Y."/>
        </authorList>
    </citation>
    <scope>NUCLEOTIDE SEQUENCE</scope>
    <source>
        <strain evidence="3">CGMCC 1.15034</strain>
    </source>
</reference>
<keyword evidence="2" id="KW-1133">Transmembrane helix</keyword>
<dbReference type="AlphaFoldDB" id="A0A410V6U1"/>
<sequence>MDDYRDLVTVSLALFCAGIMLVAGQLTIEHRARNFARKAIETPMKPPTPPMVSHAPQRDIGEPAQGLAGKQPT</sequence>
<protein>
    <submittedName>
        <fullName evidence="3">Uncharacterized protein</fullName>
    </submittedName>
</protein>
<reference evidence="3" key="1">
    <citation type="journal article" date="2014" name="Int. J. Syst. Evol. Microbiol.">
        <title>Complete genome sequence of Corynebacterium casei LMG S-19264T (=DSM 44701T), isolated from a smear-ripened cheese.</title>
        <authorList>
            <consortium name="US DOE Joint Genome Institute (JGI-PGF)"/>
            <person name="Walter F."/>
            <person name="Albersmeier A."/>
            <person name="Kalinowski J."/>
            <person name="Ruckert C."/>
        </authorList>
    </citation>
    <scope>NUCLEOTIDE SEQUENCE</scope>
    <source>
        <strain evidence="3">CGMCC 1.15034</strain>
    </source>
</reference>
<keyword evidence="2" id="KW-0472">Membrane</keyword>
<evidence type="ECO:0000313" key="4">
    <source>
        <dbReference type="EMBL" id="QOZ60469.1"/>
    </source>
</evidence>
<dbReference type="Proteomes" id="UP000593880">
    <property type="component" value="Chromosome"/>
</dbReference>
<evidence type="ECO:0000313" key="6">
    <source>
        <dbReference type="Proteomes" id="UP000625079"/>
    </source>
</evidence>
<dbReference type="OrthoDB" id="8243904at2"/>
<dbReference type="RefSeq" id="WP_128966073.1">
    <property type="nucleotide sequence ID" value="NZ_BMHC01000023.1"/>
</dbReference>
<proteinExistence type="predicted"/>
<dbReference type="EMBL" id="BMHC01000023">
    <property type="protein sequence ID" value="GGI32237.1"/>
    <property type="molecule type" value="Genomic_DNA"/>
</dbReference>